<dbReference type="InterPro" id="IPR012347">
    <property type="entry name" value="Ferritin-like"/>
</dbReference>
<sequence>MRKTLAAIALLATAGLTLTACADDPDGDATSSTGSDSTAAFNDADVNFAQLMIPHHEQAIEMAQMAQGRASNGEVLELAESIEAAQGPEIETLEGWLEAWGEEVTSGGMGGMDHGDMGDDSGGAMSGMMDEEEMNGLMEASGADWDRMFLEMMIEHHEGAVEMAQVEVDQGENPDAVALAEKIISDQQAEIAQMQQLLES</sequence>
<dbReference type="PANTHER" id="PTHR36933:SF1">
    <property type="entry name" value="SLL0788 PROTEIN"/>
    <property type="match status" value="1"/>
</dbReference>
<dbReference type="PANTHER" id="PTHR36933">
    <property type="entry name" value="SLL0788 PROTEIN"/>
    <property type="match status" value="1"/>
</dbReference>
<dbReference type="Proteomes" id="UP000502035">
    <property type="component" value="Chromosome"/>
</dbReference>
<dbReference type="InterPro" id="IPR005183">
    <property type="entry name" value="DUF305_CopM-like"/>
</dbReference>
<dbReference type="PROSITE" id="PS51257">
    <property type="entry name" value="PROKAR_LIPOPROTEIN"/>
    <property type="match status" value="1"/>
</dbReference>
<organism evidence="3 4">
    <name type="scientific">Nocardioides piscis</name>
    <dbReference type="NCBI Taxonomy" id="2714938"/>
    <lineage>
        <taxon>Bacteria</taxon>
        <taxon>Bacillati</taxon>
        <taxon>Actinomycetota</taxon>
        <taxon>Actinomycetes</taxon>
        <taxon>Propionibacteriales</taxon>
        <taxon>Nocardioidaceae</taxon>
        <taxon>Nocardioides</taxon>
    </lineage>
</organism>
<dbReference type="Gene3D" id="1.20.1260.10">
    <property type="match status" value="1"/>
</dbReference>
<keyword evidence="1" id="KW-0732">Signal</keyword>
<evidence type="ECO:0000313" key="3">
    <source>
        <dbReference type="EMBL" id="QIK75764.1"/>
    </source>
</evidence>
<dbReference type="Pfam" id="PF03713">
    <property type="entry name" value="DUF305"/>
    <property type="match status" value="1"/>
</dbReference>
<evidence type="ECO:0000259" key="2">
    <source>
        <dbReference type="Pfam" id="PF03713"/>
    </source>
</evidence>
<proteinExistence type="predicted"/>
<feature type="signal peptide" evidence="1">
    <location>
        <begin position="1"/>
        <end position="22"/>
    </location>
</feature>
<evidence type="ECO:0000313" key="4">
    <source>
        <dbReference type="Proteomes" id="UP000502035"/>
    </source>
</evidence>
<dbReference type="AlphaFoldDB" id="A0A6G7YFT8"/>
<keyword evidence="4" id="KW-1185">Reference proteome</keyword>
<feature type="chain" id="PRO_5026058916" evidence="1">
    <location>
        <begin position="23"/>
        <end position="200"/>
    </location>
</feature>
<gene>
    <name evidence="3" type="ORF">G7071_10265</name>
</gene>
<feature type="domain" description="DUF305" evidence="2">
    <location>
        <begin position="45"/>
        <end position="198"/>
    </location>
</feature>
<reference evidence="3 4" key="1">
    <citation type="submission" date="2020-03" db="EMBL/GenBank/DDBJ databases">
        <title>Nocardioides sp. nov., isolated from fish.</title>
        <authorList>
            <person name="Hyun D.-W."/>
            <person name="Bae J.-W."/>
        </authorList>
    </citation>
    <scope>NUCLEOTIDE SEQUENCE [LARGE SCALE GENOMIC DNA]</scope>
    <source>
        <strain evidence="3 4">HDW12A</strain>
    </source>
</reference>
<evidence type="ECO:0000256" key="1">
    <source>
        <dbReference type="SAM" id="SignalP"/>
    </source>
</evidence>
<accession>A0A6G7YFT8</accession>
<dbReference type="KEGG" id="npi:G7071_10265"/>
<dbReference type="EMBL" id="CP049866">
    <property type="protein sequence ID" value="QIK75764.1"/>
    <property type="molecule type" value="Genomic_DNA"/>
</dbReference>
<name>A0A6G7YFT8_9ACTN</name>
<dbReference type="RefSeq" id="WP_036493841.1">
    <property type="nucleotide sequence ID" value="NZ_CP049866.1"/>
</dbReference>
<protein>
    <submittedName>
        <fullName evidence="3">DUF305 domain-containing protein</fullName>
    </submittedName>
</protein>